<accession>A0ABW2YGZ5</accession>
<organism evidence="1 2">
    <name type="scientific">Lysobacter koreensis</name>
    <dbReference type="NCBI Taxonomy" id="266122"/>
    <lineage>
        <taxon>Bacteria</taxon>
        <taxon>Pseudomonadati</taxon>
        <taxon>Pseudomonadota</taxon>
        <taxon>Gammaproteobacteria</taxon>
        <taxon>Lysobacterales</taxon>
        <taxon>Lysobacteraceae</taxon>
        <taxon>Lysobacter</taxon>
    </lineage>
</organism>
<comment type="caution">
    <text evidence="1">The sequence shown here is derived from an EMBL/GenBank/DDBJ whole genome shotgun (WGS) entry which is preliminary data.</text>
</comment>
<name>A0ABW2YGZ5_9GAMM</name>
<gene>
    <name evidence="1" type="ORF">ACFQZQ_00025</name>
</gene>
<dbReference type="InterPro" id="IPR043519">
    <property type="entry name" value="NT_sf"/>
</dbReference>
<keyword evidence="2" id="KW-1185">Reference proteome</keyword>
<sequence>MNDTDNPDFGLASGELRLVTVGPEWGSRFAAEHDRISIALDAAALDIRHIGSTAIPGILAKPILDIAVAIGSFEAGFPLVPLLVGLGYEYRGEHGIPRRHYFVHGSPRRTFHLHVLERHGDEWAHHLRFRDTLRGSPATAARYSALKRAVVAESGGNRAFYQSLKSSFIAEVHGLRAGA</sequence>
<evidence type="ECO:0000313" key="1">
    <source>
        <dbReference type="EMBL" id="MFD0737678.1"/>
    </source>
</evidence>
<dbReference type="PANTHER" id="PTHR34822:SF1">
    <property type="entry name" value="GRPB FAMILY PROTEIN"/>
    <property type="match status" value="1"/>
</dbReference>
<evidence type="ECO:0000313" key="2">
    <source>
        <dbReference type="Proteomes" id="UP001597090"/>
    </source>
</evidence>
<protein>
    <submittedName>
        <fullName evidence="1">GrpB family protein</fullName>
    </submittedName>
</protein>
<proteinExistence type="predicted"/>
<dbReference type="PANTHER" id="PTHR34822">
    <property type="entry name" value="GRPB DOMAIN PROTEIN (AFU_ORTHOLOGUE AFUA_1G01530)"/>
    <property type="match status" value="1"/>
</dbReference>
<dbReference type="Gene3D" id="3.30.460.10">
    <property type="entry name" value="Beta Polymerase, domain 2"/>
    <property type="match status" value="1"/>
</dbReference>
<reference evidence="2" key="1">
    <citation type="journal article" date="2019" name="Int. J. Syst. Evol. Microbiol.">
        <title>The Global Catalogue of Microorganisms (GCM) 10K type strain sequencing project: providing services to taxonomists for standard genome sequencing and annotation.</title>
        <authorList>
            <consortium name="The Broad Institute Genomics Platform"/>
            <consortium name="The Broad Institute Genome Sequencing Center for Infectious Disease"/>
            <person name="Wu L."/>
            <person name="Ma J."/>
        </authorList>
    </citation>
    <scope>NUCLEOTIDE SEQUENCE [LARGE SCALE GENOMIC DNA]</scope>
    <source>
        <strain evidence="2">CCUG 55491</strain>
    </source>
</reference>
<dbReference type="SUPFAM" id="SSF81301">
    <property type="entry name" value="Nucleotidyltransferase"/>
    <property type="match status" value="1"/>
</dbReference>
<dbReference type="Pfam" id="PF04229">
    <property type="entry name" value="GrpB"/>
    <property type="match status" value="1"/>
</dbReference>
<dbReference type="RefSeq" id="WP_386810644.1">
    <property type="nucleotide sequence ID" value="NZ_JBHTIH010000001.1"/>
</dbReference>
<dbReference type="EMBL" id="JBHTIH010000001">
    <property type="protein sequence ID" value="MFD0737678.1"/>
    <property type="molecule type" value="Genomic_DNA"/>
</dbReference>
<dbReference type="Proteomes" id="UP001597090">
    <property type="component" value="Unassembled WGS sequence"/>
</dbReference>
<dbReference type="InterPro" id="IPR007344">
    <property type="entry name" value="GrpB/CoaE"/>
</dbReference>